<reference evidence="3" key="1">
    <citation type="journal article" date="2015" name="PLoS Genet.">
        <title>Genome Sequence and Transcriptome Analyses of Chrysochromulina tobin: Metabolic Tools for Enhanced Algal Fitness in the Prominent Order Prymnesiales (Haptophyceae).</title>
        <authorList>
            <person name="Hovde B.T."/>
            <person name="Deodato C.R."/>
            <person name="Hunsperger H.M."/>
            <person name="Ryken S.A."/>
            <person name="Yost W."/>
            <person name="Jha R.K."/>
            <person name="Patterson J."/>
            <person name="Monnat R.J. Jr."/>
            <person name="Barlow S.B."/>
            <person name="Starkenburg S.R."/>
            <person name="Cattolico R.A."/>
        </authorList>
    </citation>
    <scope>NUCLEOTIDE SEQUENCE</scope>
    <source>
        <strain evidence="3">CCMP291</strain>
    </source>
</reference>
<name>A0A0M0L6M4_9EUKA</name>
<evidence type="ECO:0000313" key="2">
    <source>
        <dbReference type="EMBL" id="KOO46730.1"/>
    </source>
</evidence>
<proteinExistence type="predicted"/>
<dbReference type="PANTHER" id="PTHR34258">
    <property type="entry name" value="ARMADILLO-LIKE HELICAL DOMAIN CONTAINING PROTEIN 1"/>
    <property type="match status" value="1"/>
</dbReference>
<dbReference type="AlphaFoldDB" id="A0A0M0L6M4"/>
<evidence type="ECO:0000313" key="3">
    <source>
        <dbReference type="Proteomes" id="UP000037460"/>
    </source>
</evidence>
<dbReference type="OrthoDB" id="278163at2759"/>
<gene>
    <name evidence="2" type="ORF">Ctob_013097</name>
</gene>
<dbReference type="InterPro" id="IPR041090">
    <property type="entry name" value="DUF5578"/>
</dbReference>
<dbReference type="SUPFAM" id="SSF48371">
    <property type="entry name" value="ARM repeat"/>
    <property type="match status" value="1"/>
</dbReference>
<comment type="caution">
    <text evidence="2">The sequence shown here is derived from an EMBL/GenBank/DDBJ whole genome shotgun (WGS) entry which is preliminary data.</text>
</comment>
<dbReference type="PANTHER" id="PTHR34258:SF1">
    <property type="entry name" value="ARMADILLO-LIKE HELICAL DOMAIN CONTAINING PROTEIN 1"/>
    <property type="match status" value="1"/>
</dbReference>
<dbReference type="InterPro" id="IPR016024">
    <property type="entry name" value="ARM-type_fold"/>
</dbReference>
<organism evidence="2 3">
    <name type="scientific">Chrysochromulina tobinii</name>
    <dbReference type="NCBI Taxonomy" id="1460289"/>
    <lineage>
        <taxon>Eukaryota</taxon>
        <taxon>Haptista</taxon>
        <taxon>Haptophyta</taxon>
        <taxon>Prymnesiophyceae</taxon>
        <taxon>Prymnesiales</taxon>
        <taxon>Chrysochromulinaceae</taxon>
        <taxon>Chrysochromulina</taxon>
    </lineage>
</organism>
<dbReference type="InterPro" id="IPR011989">
    <property type="entry name" value="ARM-like"/>
</dbReference>
<dbReference type="Proteomes" id="UP000037460">
    <property type="component" value="Unassembled WGS sequence"/>
</dbReference>
<dbReference type="EMBL" id="JWZX01000550">
    <property type="protein sequence ID" value="KOO46730.1"/>
    <property type="molecule type" value="Genomic_DNA"/>
</dbReference>
<dbReference type="Pfam" id="PF17741">
    <property type="entry name" value="DUF5578"/>
    <property type="match status" value="1"/>
</dbReference>
<sequence>MPAAKQLNAFLRRWDTGTRASRTKQLEEFVARCADMTGPQLEDELENGASLVLTRISAWLRLSYALGHSVALQLQAIAVFVAASSGQRYLAEFVEVGGVATVVEILSLPQLPEHDKHEAMRLLMAVANAGRHYKEIVCDGDGIEAIEAFMRASKSEALLEDARDLLVTIGRGNPRFSTEVHRALLRLLRIESAHAQRLACAGLRTLLKVLPTSQLYRKDEEGHPQPVLHEGYCEAAVGLLNSFNLQLLYEAGQLFSVLLATEQLEESLLRHLIHVLIDATDPKRAPPLHMQASAARALGQLVASLPTERRERACVELELVPWLCTLLSRETFSPECQKAAVQALQLLGLTGSADAEMKRLLGPQAFSIVMNAHDAVQAALSLNADMLRTLQPQMDAFIAVHRRHLKPEPLHLPEAMSTLLESAPAEDAHGEVSADEAAVTGGDTGAQPKLA</sequence>
<dbReference type="Gene3D" id="1.25.10.10">
    <property type="entry name" value="Leucine-rich Repeat Variant"/>
    <property type="match status" value="1"/>
</dbReference>
<accession>A0A0M0L6M4</accession>
<evidence type="ECO:0000256" key="1">
    <source>
        <dbReference type="SAM" id="MobiDB-lite"/>
    </source>
</evidence>
<feature type="region of interest" description="Disordered" evidence="1">
    <location>
        <begin position="423"/>
        <end position="451"/>
    </location>
</feature>
<keyword evidence="3" id="KW-1185">Reference proteome</keyword>
<protein>
    <submittedName>
        <fullName evidence="2">Uncharacterized protein</fullName>
    </submittedName>
</protein>